<evidence type="ECO:0000256" key="1">
    <source>
        <dbReference type="ARBA" id="ARBA00009437"/>
    </source>
</evidence>
<dbReference type="InterPro" id="IPR000847">
    <property type="entry name" value="LysR_HTH_N"/>
</dbReference>
<dbReference type="PANTHER" id="PTHR30126">
    <property type="entry name" value="HTH-TYPE TRANSCRIPTIONAL REGULATOR"/>
    <property type="match status" value="1"/>
</dbReference>
<dbReference type="Proteomes" id="UP000278733">
    <property type="component" value="Chromosome"/>
</dbReference>
<dbReference type="EMBL" id="LR134405">
    <property type="protein sequence ID" value="VEH66849.1"/>
    <property type="molecule type" value="Genomic_DNA"/>
</dbReference>
<dbReference type="GO" id="GO:0000976">
    <property type="term" value="F:transcription cis-regulatory region binding"/>
    <property type="evidence" value="ECO:0007669"/>
    <property type="project" value="TreeGrafter"/>
</dbReference>
<dbReference type="PANTHER" id="PTHR30126:SF6">
    <property type="entry name" value="HTH-TYPE TRANSCRIPTIONAL REGULATOR CYSB-RELATED"/>
    <property type="match status" value="1"/>
</dbReference>
<dbReference type="GO" id="GO:0003700">
    <property type="term" value="F:DNA-binding transcription factor activity"/>
    <property type="evidence" value="ECO:0007669"/>
    <property type="project" value="InterPro"/>
</dbReference>
<feature type="domain" description="HTH lysR-type" evidence="4">
    <location>
        <begin position="1"/>
        <end position="59"/>
    </location>
</feature>
<dbReference type="SUPFAM" id="SSF46785">
    <property type="entry name" value="Winged helix' DNA-binding domain"/>
    <property type="match status" value="1"/>
</dbReference>
<proteinExistence type="inferred from homology"/>
<evidence type="ECO:0000256" key="2">
    <source>
        <dbReference type="ARBA" id="ARBA00023015"/>
    </source>
</evidence>
<evidence type="ECO:0000313" key="6">
    <source>
        <dbReference type="Proteomes" id="UP000278733"/>
    </source>
</evidence>
<gene>
    <name evidence="5" type="primary">cysB_1</name>
    <name evidence="5" type="ORF">NCTC8284_02030</name>
</gene>
<dbReference type="GO" id="GO:0019344">
    <property type="term" value="P:cysteine biosynthetic process"/>
    <property type="evidence" value="ECO:0007669"/>
    <property type="project" value="TreeGrafter"/>
</dbReference>
<accession>A0A448MP14</accession>
<dbReference type="KEGG" id="rpne:NCTC8284_02030"/>
<evidence type="ECO:0000313" key="5">
    <source>
        <dbReference type="EMBL" id="VEH66849.1"/>
    </source>
</evidence>
<evidence type="ECO:0000259" key="4">
    <source>
        <dbReference type="PROSITE" id="PS50931"/>
    </source>
</evidence>
<dbReference type="Gene3D" id="1.10.10.10">
    <property type="entry name" value="Winged helix-like DNA-binding domain superfamily/Winged helix DNA-binding domain"/>
    <property type="match status" value="1"/>
</dbReference>
<keyword evidence="3" id="KW-0804">Transcription</keyword>
<dbReference type="InterPro" id="IPR036388">
    <property type="entry name" value="WH-like_DNA-bd_sf"/>
</dbReference>
<keyword evidence="2" id="KW-0805">Transcription regulation</keyword>
<reference evidence="5 6" key="1">
    <citation type="submission" date="2018-12" db="EMBL/GenBank/DDBJ databases">
        <authorList>
            <consortium name="Pathogen Informatics"/>
        </authorList>
    </citation>
    <scope>NUCLEOTIDE SEQUENCE [LARGE SCALE GENOMIC DNA]</scope>
    <source>
        <strain evidence="5 6">NCTC8284</strain>
    </source>
</reference>
<dbReference type="PRINTS" id="PR00039">
    <property type="entry name" value="HTHLYSR"/>
</dbReference>
<evidence type="ECO:0000256" key="3">
    <source>
        <dbReference type="ARBA" id="ARBA00023163"/>
    </source>
</evidence>
<dbReference type="AlphaFoldDB" id="A0A448MP14"/>
<sequence length="68" mass="7698">MKMQQLRYIVEIVNQNLNVTDAANALYTSQPGISKQVRLLEDELGLEIFERNGKHIKSVTPAGKKLFP</sequence>
<dbReference type="InterPro" id="IPR036390">
    <property type="entry name" value="WH_DNA-bd_sf"/>
</dbReference>
<comment type="similarity">
    <text evidence="1">Belongs to the LysR transcriptional regulatory family.</text>
</comment>
<name>A0A448MP14_9PAST</name>
<organism evidence="5 6">
    <name type="scientific">Rodentibacter pneumotropicus</name>
    <dbReference type="NCBI Taxonomy" id="758"/>
    <lineage>
        <taxon>Bacteria</taxon>
        <taxon>Pseudomonadati</taxon>
        <taxon>Pseudomonadota</taxon>
        <taxon>Gammaproteobacteria</taxon>
        <taxon>Pasteurellales</taxon>
        <taxon>Pasteurellaceae</taxon>
        <taxon>Rodentibacter</taxon>
    </lineage>
</organism>
<protein>
    <submittedName>
        <fullName evidence="5">HTH-type transcriptional regulator CysB</fullName>
    </submittedName>
</protein>
<dbReference type="Pfam" id="PF00126">
    <property type="entry name" value="HTH_1"/>
    <property type="match status" value="1"/>
</dbReference>
<dbReference type="PROSITE" id="PS50931">
    <property type="entry name" value="HTH_LYSR"/>
    <property type="match status" value="1"/>
</dbReference>